<comment type="subcellular location">
    <subcellularLocation>
        <location evidence="1">Cell membrane</location>
        <topology evidence="1">Multi-pass membrane protein</topology>
    </subcellularLocation>
</comment>
<evidence type="ECO:0000256" key="14">
    <source>
        <dbReference type="ARBA" id="ARBA00023264"/>
    </source>
</evidence>
<evidence type="ECO:0000256" key="3">
    <source>
        <dbReference type="ARBA" id="ARBA00022475"/>
    </source>
</evidence>
<keyword evidence="11" id="KW-0443">Lipid metabolism</keyword>
<dbReference type="CDD" id="cd14263">
    <property type="entry name" value="DAGK_IM_like"/>
    <property type="match status" value="1"/>
</dbReference>
<keyword evidence="14" id="KW-1208">Phospholipid metabolism</keyword>
<evidence type="ECO:0000256" key="10">
    <source>
        <dbReference type="ARBA" id="ARBA00022989"/>
    </source>
</evidence>
<comment type="caution">
    <text evidence="20">The sequence shown here is derived from an EMBL/GenBank/DDBJ whole genome shotgun (WGS) entry which is preliminary data.</text>
</comment>
<dbReference type="AlphaFoldDB" id="A0A5C5Z3K2"/>
<feature type="binding site" evidence="16">
    <location>
        <position position="66"/>
    </location>
    <ligand>
        <name>substrate</name>
    </ligand>
</feature>
<dbReference type="EMBL" id="SJPJ01000001">
    <property type="protein sequence ID" value="TWT81785.1"/>
    <property type="molecule type" value="Genomic_DNA"/>
</dbReference>
<dbReference type="GO" id="GO:0005524">
    <property type="term" value="F:ATP binding"/>
    <property type="evidence" value="ECO:0007669"/>
    <property type="project" value="UniProtKB-KW"/>
</dbReference>
<evidence type="ECO:0000313" key="21">
    <source>
        <dbReference type="Proteomes" id="UP000315010"/>
    </source>
</evidence>
<keyword evidence="8 20" id="KW-0418">Kinase</keyword>
<dbReference type="GO" id="GO:0046872">
    <property type="term" value="F:metal ion binding"/>
    <property type="evidence" value="ECO:0007669"/>
    <property type="project" value="UniProtKB-KW"/>
</dbReference>
<sequence>MNGRSSWAHKFAVAFRGLGISICDQSSFWVHLPIAVAVLIIALFLHLETWRWAMLVCMITIVLSAELMNTAIERLCKRLHPEHDEVIGNVLDTAAAAVLVAGLGAAVVGLIVIGDAIL</sequence>
<evidence type="ECO:0000256" key="12">
    <source>
        <dbReference type="ARBA" id="ARBA00023136"/>
    </source>
</evidence>
<keyword evidence="10 19" id="KW-1133">Transmembrane helix</keyword>
<dbReference type="GO" id="GO:0016301">
    <property type="term" value="F:kinase activity"/>
    <property type="evidence" value="ECO:0007669"/>
    <property type="project" value="UniProtKB-KW"/>
</dbReference>
<organism evidence="20 21">
    <name type="scientific">Novipirellula herctigrandis</name>
    <dbReference type="NCBI Taxonomy" id="2527986"/>
    <lineage>
        <taxon>Bacteria</taxon>
        <taxon>Pseudomonadati</taxon>
        <taxon>Planctomycetota</taxon>
        <taxon>Planctomycetia</taxon>
        <taxon>Pirellulales</taxon>
        <taxon>Pirellulaceae</taxon>
        <taxon>Novipirellula</taxon>
    </lineage>
</organism>
<gene>
    <name evidence="20" type="ORF">CA13_32380</name>
</gene>
<dbReference type="InterPro" id="IPR036945">
    <property type="entry name" value="DAGK_sf"/>
</dbReference>
<evidence type="ECO:0000256" key="16">
    <source>
        <dbReference type="PIRSR" id="PIRSR600829-2"/>
    </source>
</evidence>
<evidence type="ECO:0000256" key="11">
    <source>
        <dbReference type="ARBA" id="ARBA00023098"/>
    </source>
</evidence>
<dbReference type="RefSeq" id="WP_146397901.1">
    <property type="nucleotide sequence ID" value="NZ_SJPJ01000001.1"/>
</dbReference>
<evidence type="ECO:0000256" key="7">
    <source>
        <dbReference type="ARBA" id="ARBA00022741"/>
    </source>
</evidence>
<evidence type="ECO:0000256" key="17">
    <source>
        <dbReference type="PIRSR" id="PIRSR600829-3"/>
    </source>
</evidence>
<evidence type="ECO:0000256" key="6">
    <source>
        <dbReference type="ARBA" id="ARBA00022692"/>
    </source>
</evidence>
<accession>A0A5C5Z3K2</accession>
<evidence type="ECO:0000256" key="15">
    <source>
        <dbReference type="PIRSR" id="PIRSR600829-1"/>
    </source>
</evidence>
<evidence type="ECO:0000256" key="2">
    <source>
        <dbReference type="ARBA" id="ARBA00005967"/>
    </source>
</evidence>
<feature type="transmembrane region" description="Helical" evidence="19">
    <location>
        <begin position="28"/>
        <end position="46"/>
    </location>
</feature>
<dbReference type="GO" id="GO:0005886">
    <property type="term" value="C:plasma membrane"/>
    <property type="evidence" value="ECO:0007669"/>
    <property type="project" value="UniProtKB-SubCell"/>
</dbReference>
<evidence type="ECO:0000256" key="19">
    <source>
        <dbReference type="SAM" id="Phobius"/>
    </source>
</evidence>
<dbReference type="Gene3D" id="1.10.287.3610">
    <property type="match status" value="1"/>
</dbReference>
<dbReference type="PANTHER" id="PTHR34299">
    <property type="entry name" value="DIACYLGLYCEROL KINASE"/>
    <property type="match status" value="1"/>
</dbReference>
<feature type="transmembrane region" description="Helical" evidence="19">
    <location>
        <begin position="93"/>
        <end position="113"/>
    </location>
</feature>
<comment type="similarity">
    <text evidence="2">Belongs to the bacterial diacylglycerol kinase family.</text>
</comment>
<proteinExistence type="inferred from homology"/>
<evidence type="ECO:0000313" key="20">
    <source>
        <dbReference type="EMBL" id="TWT81785.1"/>
    </source>
</evidence>
<keyword evidence="18" id="KW-0479">Metal-binding</keyword>
<keyword evidence="21" id="KW-1185">Reference proteome</keyword>
<name>A0A5C5Z3K2_9BACT</name>
<feature type="binding site" evidence="17">
    <location>
        <position position="73"/>
    </location>
    <ligand>
        <name>ATP</name>
        <dbReference type="ChEBI" id="CHEBI:30616"/>
    </ligand>
</feature>
<evidence type="ECO:0000256" key="1">
    <source>
        <dbReference type="ARBA" id="ARBA00004651"/>
    </source>
</evidence>
<dbReference type="InterPro" id="IPR000829">
    <property type="entry name" value="DAGK"/>
</dbReference>
<keyword evidence="18" id="KW-0460">Magnesium</keyword>
<dbReference type="PANTHER" id="PTHR34299:SF1">
    <property type="entry name" value="DIACYLGLYCEROL KINASE"/>
    <property type="match status" value="1"/>
</dbReference>
<keyword evidence="9 17" id="KW-0067">ATP-binding</keyword>
<evidence type="ECO:0000256" key="18">
    <source>
        <dbReference type="PIRSR" id="PIRSR600829-4"/>
    </source>
</evidence>
<evidence type="ECO:0000256" key="5">
    <source>
        <dbReference type="ARBA" id="ARBA00022679"/>
    </source>
</evidence>
<keyword evidence="13" id="KW-0594">Phospholipid biosynthesis</keyword>
<dbReference type="Proteomes" id="UP000315010">
    <property type="component" value="Unassembled WGS sequence"/>
</dbReference>
<evidence type="ECO:0000256" key="13">
    <source>
        <dbReference type="ARBA" id="ARBA00023209"/>
    </source>
</evidence>
<feature type="active site" description="Proton acceptor" evidence="15">
    <location>
        <position position="66"/>
    </location>
</feature>
<keyword evidence="3" id="KW-1003">Cell membrane</keyword>
<reference evidence="20 21" key="1">
    <citation type="submission" date="2019-02" db="EMBL/GenBank/DDBJ databases">
        <title>Deep-cultivation of Planctomycetes and their phenomic and genomic characterization uncovers novel biology.</title>
        <authorList>
            <person name="Wiegand S."/>
            <person name="Jogler M."/>
            <person name="Boedeker C."/>
            <person name="Pinto D."/>
            <person name="Vollmers J."/>
            <person name="Rivas-Marin E."/>
            <person name="Kohn T."/>
            <person name="Peeters S.H."/>
            <person name="Heuer A."/>
            <person name="Rast P."/>
            <person name="Oberbeckmann S."/>
            <person name="Bunk B."/>
            <person name="Jeske O."/>
            <person name="Meyerdierks A."/>
            <person name="Storesund J.E."/>
            <person name="Kallscheuer N."/>
            <person name="Luecker S."/>
            <person name="Lage O.M."/>
            <person name="Pohl T."/>
            <person name="Merkel B.J."/>
            <person name="Hornburger P."/>
            <person name="Mueller R.-W."/>
            <person name="Bruemmer F."/>
            <person name="Labrenz M."/>
            <person name="Spormann A.M."/>
            <person name="Op Den Camp H."/>
            <person name="Overmann J."/>
            <person name="Amann R."/>
            <person name="Jetten M.S.M."/>
            <person name="Mascher T."/>
            <person name="Medema M.H."/>
            <person name="Devos D.P."/>
            <person name="Kaster A.-K."/>
            <person name="Ovreas L."/>
            <person name="Rohde M."/>
            <person name="Galperin M.Y."/>
            <person name="Jogler C."/>
        </authorList>
    </citation>
    <scope>NUCLEOTIDE SEQUENCE [LARGE SCALE GENOMIC DNA]</scope>
    <source>
        <strain evidence="20 21">CA13</strain>
    </source>
</reference>
<keyword evidence="5" id="KW-0808">Transferase</keyword>
<keyword evidence="4" id="KW-0444">Lipid biosynthesis</keyword>
<evidence type="ECO:0000256" key="9">
    <source>
        <dbReference type="ARBA" id="ARBA00022840"/>
    </source>
</evidence>
<dbReference type="GO" id="GO:0008654">
    <property type="term" value="P:phospholipid biosynthetic process"/>
    <property type="evidence" value="ECO:0007669"/>
    <property type="project" value="UniProtKB-KW"/>
</dbReference>
<dbReference type="OrthoDB" id="290917at2"/>
<feature type="binding site" evidence="18">
    <location>
        <position position="73"/>
    </location>
    <ligand>
        <name>a divalent metal cation</name>
        <dbReference type="ChEBI" id="CHEBI:60240"/>
    </ligand>
</feature>
<evidence type="ECO:0000256" key="4">
    <source>
        <dbReference type="ARBA" id="ARBA00022516"/>
    </source>
</evidence>
<feature type="transmembrane region" description="Helical" evidence="19">
    <location>
        <begin position="52"/>
        <end position="72"/>
    </location>
</feature>
<dbReference type="Pfam" id="PF01219">
    <property type="entry name" value="DAGK_prokar"/>
    <property type="match status" value="1"/>
</dbReference>
<keyword evidence="6 19" id="KW-0812">Transmembrane</keyword>
<comment type="cofactor">
    <cofactor evidence="18">
        <name>Mg(2+)</name>
        <dbReference type="ChEBI" id="CHEBI:18420"/>
    </cofactor>
    <text evidence="18">Mn(2+), Zn(2+), Cd(2+) and Co(2+) support activity to lesser extents.</text>
</comment>
<keyword evidence="7 17" id="KW-0547">Nucleotide-binding</keyword>
<keyword evidence="12 19" id="KW-0472">Membrane</keyword>
<evidence type="ECO:0000256" key="8">
    <source>
        <dbReference type="ARBA" id="ARBA00022777"/>
    </source>
</evidence>
<protein>
    <submittedName>
        <fullName evidence="20">Prokaryotic diacylglycerol kinase</fullName>
    </submittedName>
</protein>